<evidence type="ECO:0000313" key="3">
    <source>
        <dbReference type="Proteomes" id="UP000318878"/>
    </source>
</evidence>
<comment type="caution">
    <text evidence="2">The sequence shown here is derived from an EMBL/GenBank/DDBJ whole genome shotgun (WGS) entry which is preliminary data.</text>
</comment>
<organism evidence="2 3">
    <name type="scientific">Blastopirellula retiformator</name>
    <dbReference type="NCBI Taxonomy" id="2527970"/>
    <lineage>
        <taxon>Bacteria</taxon>
        <taxon>Pseudomonadati</taxon>
        <taxon>Planctomycetota</taxon>
        <taxon>Planctomycetia</taxon>
        <taxon>Pirellulales</taxon>
        <taxon>Pirellulaceae</taxon>
        <taxon>Blastopirellula</taxon>
    </lineage>
</organism>
<feature type="domain" description="DNA ligase D 3'-phosphoesterase" evidence="1">
    <location>
        <begin position="17"/>
        <end position="102"/>
    </location>
</feature>
<sequence length="108" mass="12511">MKRFVLLYHEFPADHDDVSHYDLMLEEGEQLRTWRLAEKPDLLRPVHGKAIFPHRLDYLDYEGEVSGNRGSVTRIDRGEYELVRDDEEAIIVNLYGSVLAGRLAVLIS</sequence>
<dbReference type="Proteomes" id="UP000318878">
    <property type="component" value="Unassembled WGS sequence"/>
</dbReference>
<evidence type="ECO:0000313" key="2">
    <source>
        <dbReference type="EMBL" id="TWT30763.1"/>
    </source>
</evidence>
<name>A0A5C5UYN7_9BACT</name>
<dbReference type="AlphaFoldDB" id="A0A5C5UYN7"/>
<keyword evidence="3" id="KW-1185">Reference proteome</keyword>
<dbReference type="EMBL" id="SJPF01000005">
    <property type="protein sequence ID" value="TWT30763.1"/>
    <property type="molecule type" value="Genomic_DNA"/>
</dbReference>
<proteinExistence type="predicted"/>
<dbReference type="InterPro" id="IPR014144">
    <property type="entry name" value="LigD_PE_domain"/>
</dbReference>
<accession>A0A5C5UYN7</accession>
<dbReference type="Pfam" id="PF13298">
    <property type="entry name" value="LigD_N"/>
    <property type="match status" value="1"/>
</dbReference>
<gene>
    <name evidence="2" type="ORF">Enr8_42880</name>
</gene>
<dbReference type="OrthoDB" id="288736at2"/>
<evidence type="ECO:0000259" key="1">
    <source>
        <dbReference type="Pfam" id="PF13298"/>
    </source>
</evidence>
<reference evidence="2 3" key="1">
    <citation type="submission" date="2019-02" db="EMBL/GenBank/DDBJ databases">
        <title>Deep-cultivation of Planctomycetes and their phenomic and genomic characterization uncovers novel biology.</title>
        <authorList>
            <person name="Wiegand S."/>
            <person name="Jogler M."/>
            <person name="Boedeker C."/>
            <person name="Pinto D."/>
            <person name="Vollmers J."/>
            <person name="Rivas-Marin E."/>
            <person name="Kohn T."/>
            <person name="Peeters S.H."/>
            <person name="Heuer A."/>
            <person name="Rast P."/>
            <person name="Oberbeckmann S."/>
            <person name="Bunk B."/>
            <person name="Jeske O."/>
            <person name="Meyerdierks A."/>
            <person name="Storesund J.E."/>
            <person name="Kallscheuer N."/>
            <person name="Luecker S."/>
            <person name="Lage O.M."/>
            <person name="Pohl T."/>
            <person name="Merkel B.J."/>
            <person name="Hornburger P."/>
            <person name="Mueller R.-W."/>
            <person name="Bruemmer F."/>
            <person name="Labrenz M."/>
            <person name="Spormann A.M."/>
            <person name="Op Den Camp H."/>
            <person name="Overmann J."/>
            <person name="Amann R."/>
            <person name="Jetten M.S.M."/>
            <person name="Mascher T."/>
            <person name="Medema M.H."/>
            <person name="Devos D.P."/>
            <person name="Kaster A.-K."/>
            <person name="Ovreas L."/>
            <person name="Rohde M."/>
            <person name="Galperin M.Y."/>
            <person name="Jogler C."/>
        </authorList>
    </citation>
    <scope>NUCLEOTIDE SEQUENCE [LARGE SCALE GENOMIC DNA]</scope>
    <source>
        <strain evidence="2 3">Enr8</strain>
    </source>
</reference>
<protein>
    <recommendedName>
        <fullName evidence="1">DNA ligase D 3'-phosphoesterase domain-containing protein</fullName>
    </recommendedName>
</protein>
<dbReference type="RefSeq" id="WP_146435484.1">
    <property type="nucleotide sequence ID" value="NZ_SJPF01000005.1"/>
</dbReference>